<reference evidence="1" key="2">
    <citation type="submission" date="2025-09" db="UniProtKB">
        <authorList>
            <consortium name="Ensembl"/>
        </authorList>
    </citation>
    <scope>IDENTIFICATION</scope>
</reference>
<reference evidence="1" key="1">
    <citation type="submission" date="2025-08" db="UniProtKB">
        <authorList>
            <consortium name="Ensembl"/>
        </authorList>
    </citation>
    <scope>IDENTIFICATION</scope>
</reference>
<proteinExistence type="predicted"/>
<evidence type="ECO:0000313" key="2">
    <source>
        <dbReference type="Proteomes" id="UP000257200"/>
    </source>
</evidence>
<dbReference type="Ensembl" id="ENSAPOT00000029034.1">
    <property type="protein sequence ID" value="ENSAPOP00000033816.1"/>
    <property type="gene ID" value="ENSAPOG00000022641.1"/>
</dbReference>
<organism evidence="1 2">
    <name type="scientific">Acanthochromis polyacanthus</name>
    <name type="common">spiny chromis</name>
    <dbReference type="NCBI Taxonomy" id="80966"/>
    <lineage>
        <taxon>Eukaryota</taxon>
        <taxon>Metazoa</taxon>
        <taxon>Chordata</taxon>
        <taxon>Craniata</taxon>
        <taxon>Vertebrata</taxon>
        <taxon>Euteleostomi</taxon>
        <taxon>Actinopterygii</taxon>
        <taxon>Neopterygii</taxon>
        <taxon>Teleostei</taxon>
        <taxon>Neoteleostei</taxon>
        <taxon>Acanthomorphata</taxon>
        <taxon>Ovalentaria</taxon>
        <taxon>Pomacentridae</taxon>
        <taxon>Acanthochromis</taxon>
    </lineage>
</organism>
<dbReference type="InParanoid" id="A0A3Q1GSS0"/>
<name>A0A3Q1GSS0_9TELE</name>
<dbReference type="AlphaFoldDB" id="A0A3Q1GSS0"/>
<dbReference type="Proteomes" id="UP000257200">
    <property type="component" value="Unplaced"/>
</dbReference>
<protein>
    <submittedName>
        <fullName evidence="1">Uncharacterized protein</fullName>
    </submittedName>
</protein>
<evidence type="ECO:0000313" key="1">
    <source>
        <dbReference type="Ensembl" id="ENSAPOP00000033816.1"/>
    </source>
</evidence>
<dbReference type="GeneTree" id="ENSGT00940000180142"/>
<accession>A0A3Q1GSS0</accession>
<sequence length="109" mass="12081">KYPPHGVCDVSLNAHLEALTLPESLTIHSNTVRCSICPDSLSLDTFLLDTDENEAGDKDGAGQRNDHHAAESRCCSTVCKEMIFSFLRGIVVERSGGSRWNFLRLLMRC</sequence>
<keyword evidence="2" id="KW-1185">Reference proteome</keyword>